<dbReference type="EMBL" id="JAACJP010000041">
    <property type="protein sequence ID" value="KAF5372745.1"/>
    <property type="molecule type" value="Genomic_DNA"/>
</dbReference>
<comment type="function">
    <text evidence="7">Arginine methyltransferase involved in the assembly or stability of mitochondrial NADH:ubiquinone oxidoreductase complex (complex I).</text>
</comment>
<dbReference type="OrthoDB" id="438553at2759"/>
<sequence length="479" mass="53288">MLVSFAAFRARNRPLSSLRCLASAKWHRYQSPALRRYTKAAHAAPPITQVEKLLLDSIRATGPLSFATYMQACLSHPTQGYYMNPEHPVFGSRGDFITSPEISQVFGELVGIWLLSQWQSAGMPPAIRLIELGPGRGTLMEDILRVISQVSSKIDPSLLKEIHLVETSEAMREIQKQKLGSFVDKAGCDLHWHDNVDRIPPSPAFSMVVAHEFFDALPFYLLQKTKPDEWREVMIASALDPIKDPRLHPVPEIASIPRPPSERQPEPIYPRLRRVISPEPTPASIGISRLSPRFKDLPAGSFLEVSPVLFYKARILATLLGSSLSKTTADQPSDIKPTTNGGGCGLIIDYGDAKAFGDSFRAFKDHKIVDVFDRPGHCDLTTNVDFSLLREAMGDLVTSHGPITQGDFLTRMGISVRVDALARRAETEERRAAIREAADRLVDPVGMGKEYRFMGFTSFRAEGSSMQKTPVYPFEMDVD</sequence>
<comment type="caution">
    <text evidence="8">The sequence shown here is derived from an EMBL/GenBank/DDBJ whole genome shotgun (WGS) entry which is preliminary data.</text>
</comment>
<accession>A0A8H5GXH4</accession>
<evidence type="ECO:0000313" key="9">
    <source>
        <dbReference type="Proteomes" id="UP000565441"/>
    </source>
</evidence>
<protein>
    <recommendedName>
        <fullName evidence="7">Protein arginine methyltransferase NDUFAF7</fullName>
        <ecNumber evidence="7">2.1.1.320</ecNumber>
    </recommendedName>
</protein>
<dbReference type="SUPFAM" id="SSF53335">
    <property type="entry name" value="S-adenosyl-L-methionine-dependent methyltransferases"/>
    <property type="match status" value="1"/>
</dbReference>
<keyword evidence="3 7" id="KW-0489">Methyltransferase</keyword>
<keyword evidence="5 7" id="KW-0496">Mitochondrion</keyword>
<comment type="subcellular location">
    <subcellularLocation>
        <location evidence="1 7">Mitochondrion</location>
    </subcellularLocation>
</comment>
<proteinExistence type="inferred from homology"/>
<evidence type="ECO:0000313" key="8">
    <source>
        <dbReference type="EMBL" id="KAF5372745.1"/>
    </source>
</evidence>
<name>A0A8H5GXH4_9AGAR</name>
<dbReference type="GO" id="GO:0005739">
    <property type="term" value="C:mitochondrion"/>
    <property type="evidence" value="ECO:0007669"/>
    <property type="project" value="UniProtKB-SubCell"/>
</dbReference>
<dbReference type="InterPro" id="IPR003788">
    <property type="entry name" value="NDUFAF7"/>
</dbReference>
<dbReference type="PANTHER" id="PTHR12049:SF7">
    <property type="entry name" value="PROTEIN ARGININE METHYLTRANSFERASE NDUFAF7, MITOCHONDRIAL"/>
    <property type="match status" value="1"/>
</dbReference>
<evidence type="ECO:0000256" key="5">
    <source>
        <dbReference type="ARBA" id="ARBA00023128"/>
    </source>
</evidence>
<evidence type="ECO:0000256" key="6">
    <source>
        <dbReference type="ARBA" id="ARBA00048612"/>
    </source>
</evidence>
<organism evidence="8 9">
    <name type="scientific">Tricholomella constricta</name>
    <dbReference type="NCBI Taxonomy" id="117010"/>
    <lineage>
        <taxon>Eukaryota</taxon>
        <taxon>Fungi</taxon>
        <taxon>Dikarya</taxon>
        <taxon>Basidiomycota</taxon>
        <taxon>Agaricomycotina</taxon>
        <taxon>Agaricomycetes</taxon>
        <taxon>Agaricomycetidae</taxon>
        <taxon>Agaricales</taxon>
        <taxon>Tricholomatineae</taxon>
        <taxon>Lyophyllaceae</taxon>
        <taxon>Tricholomella</taxon>
    </lineage>
</organism>
<dbReference type="Pfam" id="PF02636">
    <property type="entry name" value="Methyltransf_28"/>
    <property type="match status" value="1"/>
</dbReference>
<dbReference type="InterPro" id="IPR038375">
    <property type="entry name" value="NDUFAF7_sf"/>
</dbReference>
<dbReference type="EC" id="2.1.1.320" evidence="7"/>
<keyword evidence="9" id="KW-1185">Reference proteome</keyword>
<dbReference type="PANTHER" id="PTHR12049">
    <property type="entry name" value="PROTEIN ARGININE METHYLTRANSFERASE NDUFAF7, MITOCHONDRIAL"/>
    <property type="match status" value="1"/>
</dbReference>
<gene>
    <name evidence="8" type="ORF">D9615_010093</name>
</gene>
<dbReference type="GO" id="GO:0032259">
    <property type="term" value="P:methylation"/>
    <property type="evidence" value="ECO:0007669"/>
    <property type="project" value="UniProtKB-KW"/>
</dbReference>
<comment type="similarity">
    <text evidence="2 7">Belongs to the NDUFAF7 family.</text>
</comment>
<dbReference type="GO" id="GO:0032981">
    <property type="term" value="P:mitochondrial respiratory chain complex I assembly"/>
    <property type="evidence" value="ECO:0007669"/>
    <property type="project" value="TreeGrafter"/>
</dbReference>
<evidence type="ECO:0000256" key="1">
    <source>
        <dbReference type="ARBA" id="ARBA00004173"/>
    </source>
</evidence>
<evidence type="ECO:0000256" key="4">
    <source>
        <dbReference type="ARBA" id="ARBA00022679"/>
    </source>
</evidence>
<evidence type="ECO:0000256" key="7">
    <source>
        <dbReference type="RuleBase" id="RU364114"/>
    </source>
</evidence>
<dbReference type="Gene3D" id="3.40.50.12710">
    <property type="match status" value="1"/>
</dbReference>
<evidence type="ECO:0000256" key="2">
    <source>
        <dbReference type="ARBA" id="ARBA00005891"/>
    </source>
</evidence>
<evidence type="ECO:0000256" key="3">
    <source>
        <dbReference type="ARBA" id="ARBA00022603"/>
    </source>
</evidence>
<dbReference type="InterPro" id="IPR029063">
    <property type="entry name" value="SAM-dependent_MTases_sf"/>
</dbReference>
<dbReference type="AlphaFoldDB" id="A0A8H5GXH4"/>
<dbReference type="GO" id="GO:0035243">
    <property type="term" value="F:protein-arginine omega-N symmetric methyltransferase activity"/>
    <property type="evidence" value="ECO:0007669"/>
    <property type="project" value="UniProtKB-EC"/>
</dbReference>
<dbReference type="Proteomes" id="UP000565441">
    <property type="component" value="Unassembled WGS sequence"/>
</dbReference>
<keyword evidence="4 7" id="KW-0808">Transferase</keyword>
<reference evidence="8 9" key="1">
    <citation type="journal article" date="2020" name="ISME J.">
        <title>Uncovering the hidden diversity of litter-decomposition mechanisms in mushroom-forming fungi.</title>
        <authorList>
            <person name="Floudas D."/>
            <person name="Bentzer J."/>
            <person name="Ahren D."/>
            <person name="Johansson T."/>
            <person name="Persson P."/>
            <person name="Tunlid A."/>
        </authorList>
    </citation>
    <scope>NUCLEOTIDE SEQUENCE [LARGE SCALE GENOMIC DNA]</scope>
    <source>
        <strain evidence="8 9">CBS 661.87</strain>
    </source>
</reference>
<comment type="catalytic activity">
    <reaction evidence="6 7">
        <text>L-arginyl-[protein] + 2 S-adenosyl-L-methionine = N(omega),N(omega)'-dimethyl-L-arginyl-[protein] + 2 S-adenosyl-L-homocysteine + 2 H(+)</text>
        <dbReference type="Rhea" id="RHEA:48108"/>
        <dbReference type="Rhea" id="RHEA-COMP:10532"/>
        <dbReference type="Rhea" id="RHEA-COMP:11992"/>
        <dbReference type="ChEBI" id="CHEBI:15378"/>
        <dbReference type="ChEBI" id="CHEBI:29965"/>
        <dbReference type="ChEBI" id="CHEBI:57856"/>
        <dbReference type="ChEBI" id="CHEBI:59789"/>
        <dbReference type="ChEBI" id="CHEBI:88221"/>
        <dbReference type="EC" id="2.1.1.320"/>
    </reaction>
</comment>